<evidence type="ECO:0000313" key="3">
    <source>
        <dbReference type="Proteomes" id="UP000242547"/>
    </source>
</evidence>
<keyword evidence="1" id="KW-0472">Membrane</keyword>
<feature type="transmembrane region" description="Helical" evidence="1">
    <location>
        <begin position="238"/>
        <end position="263"/>
    </location>
</feature>
<dbReference type="RefSeq" id="WP_107506191.1">
    <property type="nucleotide sequence ID" value="NZ_PYZL01000055.1"/>
</dbReference>
<accession>A0A2T4KGE7</accession>
<sequence length="278" mass="33295">MGVFYIELREYLDASNIILKWISLFGVPLIGVIMSQWITRKTVMNPNKEKISRLFKNIFRFILLVIVLDILLFLSVSEIFGEIKDISIIKKEMWKLLYIFTAFNMIYAIVLFPIFIKEKKYYEVEIAHYNNETKRYVVLDRIKENDDEILIYYDEHDNKEYEENISYIKEKEGRVTFIPHVISIFNINKNVIKETSIFPIWLRVLLILILLGVSIYIVIVSGHSLYRLWTMDLNKPLILFKIFLSTFLILLVSEFFILVIFLYQTWLGKNKLKYTKRK</sequence>
<gene>
    <name evidence="2" type="ORF">BUY44_08180</name>
</gene>
<organism evidence="2 3">
    <name type="scientific">Staphylococcus devriesei</name>
    <dbReference type="NCBI Taxonomy" id="586733"/>
    <lineage>
        <taxon>Bacteria</taxon>
        <taxon>Bacillati</taxon>
        <taxon>Bacillota</taxon>
        <taxon>Bacilli</taxon>
        <taxon>Bacillales</taxon>
        <taxon>Staphylococcaceae</taxon>
        <taxon>Staphylococcus</taxon>
    </lineage>
</organism>
<name>A0A2T4KGE7_9STAP</name>
<keyword evidence="1" id="KW-0812">Transmembrane</keyword>
<protein>
    <submittedName>
        <fullName evidence="2">Uncharacterized protein</fullName>
    </submittedName>
</protein>
<evidence type="ECO:0000313" key="2">
    <source>
        <dbReference type="EMBL" id="PTE72371.1"/>
    </source>
</evidence>
<dbReference type="AlphaFoldDB" id="A0A2T4KGE7"/>
<dbReference type="EMBL" id="PYZL01000055">
    <property type="protein sequence ID" value="PTE72371.1"/>
    <property type="molecule type" value="Genomic_DNA"/>
</dbReference>
<feature type="transmembrane region" description="Helical" evidence="1">
    <location>
        <begin position="96"/>
        <end position="116"/>
    </location>
</feature>
<dbReference type="Proteomes" id="UP000242547">
    <property type="component" value="Unassembled WGS sequence"/>
</dbReference>
<evidence type="ECO:0000256" key="1">
    <source>
        <dbReference type="SAM" id="Phobius"/>
    </source>
</evidence>
<feature type="transmembrane region" description="Helical" evidence="1">
    <location>
        <begin position="200"/>
        <end position="226"/>
    </location>
</feature>
<keyword evidence="1" id="KW-1133">Transmembrane helix</keyword>
<feature type="transmembrane region" description="Helical" evidence="1">
    <location>
        <begin position="58"/>
        <end position="76"/>
    </location>
</feature>
<comment type="caution">
    <text evidence="2">The sequence shown here is derived from an EMBL/GenBank/DDBJ whole genome shotgun (WGS) entry which is preliminary data.</text>
</comment>
<reference evidence="2 3" key="1">
    <citation type="journal article" date="2016" name="Front. Microbiol.">
        <title>Comprehensive Phylogenetic Analysis of Bovine Non-aureus Staphylococci Species Based on Whole-Genome Sequencing.</title>
        <authorList>
            <person name="Naushad S."/>
            <person name="Barkema H.W."/>
            <person name="Luby C."/>
            <person name="Condas L.A."/>
            <person name="Nobrega D.B."/>
            <person name="Carson D.A."/>
            <person name="De Buck J."/>
        </authorList>
    </citation>
    <scope>NUCLEOTIDE SEQUENCE [LARGE SCALE GENOMIC DNA]</scope>
    <source>
        <strain evidence="2 3">SNUC 761</strain>
    </source>
</reference>
<feature type="transmembrane region" description="Helical" evidence="1">
    <location>
        <begin position="18"/>
        <end position="38"/>
    </location>
</feature>
<proteinExistence type="predicted"/>